<dbReference type="SUPFAM" id="SSF57667">
    <property type="entry name" value="beta-beta-alpha zinc fingers"/>
    <property type="match status" value="1"/>
</dbReference>
<evidence type="ECO:0000256" key="5">
    <source>
        <dbReference type="SAM" id="MobiDB-lite"/>
    </source>
</evidence>
<keyword evidence="4" id="KW-0862">Zinc</keyword>
<name>A0A2A6CVC8_PRIPA</name>
<dbReference type="SMART" id="SM00355">
    <property type="entry name" value="ZnF_C2H2"/>
    <property type="match status" value="3"/>
</dbReference>
<dbReference type="InterPro" id="IPR036236">
    <property type="entry name" value="Znf_C2H2_sf"/>
</dbReference>
<feature type="compositionally biased region" description="Basic and acidic residues" evidence="5">
    <location>
        <begin position="107"/>
        <end position="122"/>
    </location>
</feature>
<dbReference type="Gene3D" id="3.30.160.60">
    <property type="entry name" value="Classic Zinc Finger"/>
    <property type="match status" value="2"/>
</dbReference>
<protein>
    <submittedName>
        <fullName evidence="6">Zinc finger protein</fullName>
    </submittedName>
</protein>
<proteinExistence type="predicted"/>
<reference evidence="7" key="1">
    <citation type="journal article" date="2008" name="Nat. Genet.">
        <title>The Pristionchus pacificus genome provides a unique perspective on nematode lifestyle and parasitism.</title>
        <authorList>
            <person name="Dieterich C."/>
            <person name="Clifton S.W."/>
            <person name="Schuster L.N."/>
            <person name="Chinwalla A."/>
            <person name="Delehaunty K."/>
            <person name="Dinkelacker I."/>
            <person name="Fulton L."/>
            <person name="Fulton R."/>
            <person name="Godfrey J."/>
            <person name="Minx P."/>
            <person name="Mitreva M."/>
            <person name="Roeseler W."/>
            <person name="Tian H."/>
            <person name="Witte H."/>
            <person name="Yang S.P."/>
            <person name="Wilson R.K."/>
            <person name="Sommer R.J."/>
        </authorList>
    </citation>
    <scope>NUCLEOTIDE SEQUENCE [LARGE SCALE GENOMIC DNA]</scope>
    <source>
        <strain evidence="7">PS312</strain>
    </source>
</reference>
<evidence type="ECO:0000256" key="1">
    <source>
        <dbReference type="ARBA" id="ARBA00022723"/>
    </source>
</evidence>
<sequence>SDCWHISDVSNGRDGTSGVASCEAEPQDMVKFRCDLCGSYFATEFLFASHKFRHTIDSDDEEETPSNSSGKSNGHSVVQIHPTNNEGKKFAPPSTLQLNSPSTSNEIQDHEPDSQEKTDSTVSDLKCEVCGKNFRNESSLSSHRRINHFTPNLVSSSRRRSPESHKCNECGETFRIESTLRAHMETHLNL</sequence>
<dbReference type="GO" id="GO:0008270">
    <property type="term" value="F:zinc ion binding"/>
    <property type="evidence" value="ECO:0007669"/>
    <property type="project" value="UniProtKB-KW"/>
</dbReference>
<accession>A0A2A6CVC8</accession>
<dbReference type="PROSITE" id="PS00028">
    <property type="entry name" value="ZINC_FINGER_C2H2_1"/>
    <property type="match status" value="3"/>
</dbReference>
<dbReference type="GO" id="GO:0000122">
    <property type="term" value="P:negative regulation of transcription by RNA polymerase II"/>
    <property type="evidence" value="ECO:0007669"/>
    <property type="project" value="UniProtKB-ARBA"/>
</dbReference>
<dbReference type="InterPro" id="IPR013087">
    <property type="entry name" value="Znf_C2H2_type"/>
</dbReference>
<dbReference type="AlphaFoldDB" id="A0A2A6CVC8"/>
<keyword evidence="2" id="KW-0677">Repeat</keyword>
<dbReference type="EnsemblMetazoa" id="PPA36103.1">
    <property type="protein sequence ID" value="PPA36103.1"/>
    <property type="gene ID" value="WBGene00274472"/>
</dbReference>
<evidence type="ECO:0000256" key="4">
    <source>
        <dbReference type="ARBA" id="ARBA00022833"/>
    </source>
</evidence>
<keyword evidence="3" id="KW-0863">Zinc-finger</keyword>
<dbReference type="Proteomes" id="UP000005239">
    <property type="component" value="Unassembled WGS sequence"/>
</dbReference>
<keyword evidence="7" id="KW-1185">Reference proteome</keyword>
<dbReference type="Pfam" id="PF00096">
    <property type="entry name" value="zf-C2H2"/>
    <property type="match status" value="2"/>
</dbReference>
<dbReference type="GO" id="GO:0005634">
    <property type="term" value="C:nucleus"/>
    <property type="evidence" value="ECO:0007669"/>
    <property type="project" value="UniProtKB-ARBA"/>
</dbReference>
<gene>
    <name evidence="6" type="primary">WBGene00274472</name>
</gene>
<feature type="region of interest" description="Disordered" evidence="5">
    <location>
        <begin position="57"/>
        <end position="122"/>
    </location>
</feature>
<evidence type="ECO:0000256" key="2">
    <source>
        <dbReference type="ARBA" id="ARBA00022737"/>
    </source>
</evidence>
<organism evidence="6 7">
    <name type="scientific">Pristionchus pacificus</name>
    <name type="common">Parasitic nematode worm</name>
    <dbReference type="NCBI Taxonomy" id="54126"/>
    <lineage>
        <taxon>Eukaryota</taxon>
        <taxon>Metazoa</taxon>
        <taxon>Ecdysozoa</taxon>
        <taxon>Nematoda</taxon>
        <taxon>Chromadorea</taxon>
        <taxon>Rhabditida</taxon>
        <taxon>Rhabditina</taxon>
        <taxon>Diplogasteromorpha</taxon>
        <taxon>Diplogasteroidea</taxon>
        <taxon>Neodiplogasteridae</taxon>
        <taxon>Pristionchus</taxon>
    </lineage>
</organism>
<evidence type="ECO:0000313" key="6">
    <source>
        <dbReference type="EnsemblMetazoa" id="PPA36103.1"/>
    </source>
</evidence>
<dbReference type="OrthoDB" id="6077919at2759"/>
<keyword evidence="1" id="KW-0479">Metal-binding</keyword>
<dbReference type="FunFam" id="3.30.160.60:FF:000446">
    <property type="entry name" value="Zinc finger protein"/>
    <property type="match status" value="2"/>
</dbReference>
<evidence type="ECO:0000256" key="3">
    <source>
        <dbReference type="ARBA" id="ARBA00022771"/>
    </source>
</evidence>
<accession>A0A8R1YXN6</accession>
<reference evidence="6" key="2">
    <citation type="submission" date="2022-06" db="UniProtKB">
        <authorList>
            <consortium name="EnsemblMetazoa"/>
        </authorList>
    </citation>
    <scope>IDENTIFICATION</scope>
    <source>
        <strain evidence="6">PS312</strain>
    </source>
</reference>
<feature type="compositionally biased region" description="Polar residues" evidence="5">
    <location>
        <begin position="65"/>
        <end position="85"/>
    </location>
</feature>
<feature type="compositionally biased region" description="Polar residues" evidence="5">
    <location>
        <begin position="94"/>
        <end position="106"/>
    </location>
</feature>
<dbReference type="PANTHER" id="PTHR24379">
    <property type="entry name" value="KRAB AND ZINC FINGER DOMAIN-CONTAINING"/>
    <property type="match status" value="1"/>
</dbReference>
<dbReference type="PROSITE" id="PS50157">
    <property type="entry name" value="ZINC_FINGER_C2H2_2"/>
    <property type="match status" value="3"/>
</dbReference>
<feature type="region of interest" description="Disordered" evidence="5">
    <location>
        <begin position="1"/>
        <end position="20"/>
    </location>
</feature>
<dbReference type="PANTHER" id="PTHR24379:SF121">
    <property type="entry name" value="C2H2-TYPE DOMAIN-CONTAINING PROTEIN"/>
    <property type="match status" value="1"/>
</dbReference>
<evidence type="ECO:0000313" key="7">
    <source>
        <dbReference type="Proteomes" id="UP000005239"/>
    </source>
</evidence>